<accession>A0ACA9JVE8</accession>
<name>A0ACA9JVE8_9GLOM</name>
<sequence length="46" mass="5471">YMEYNNNLALDIVNGIRPKIYENAPLEYVLIMQQCWDADPENRPDQ</sequence>
<protein>
    <submittedName>
        <fullName evidence="1">58_t:CDS:1</fullName>
    </submittedName>
</protein>
<evidence type="ECO:0000313" key="1">
    <source>
        <dbReference type="EMBL" id="CAG8438455.1"/>
    </source>
</evidence>
<comment type="caution">
    <text evidence="1">The sequence shown here is derived from an EMBL/GenBank/DDBJ whole genome shotgun (WGS) entry which is preliminary data.</text>
</comment>
<dbReference type="Proteomes" id="UP000789525">
    <property type="component" value="Unassembled WGS sequence"/>
</dbReference>
<gene>
    <name evidence="1" type="ORF">ACOLOM_LOCUS76</name>
</gene>
<proteinExistence type="predicted"/>
<dbReference type="EMBL" id="CAJVPT010000071">
    <property type="protein sequence ID" value="CAG8438455.1"/>
    <property type="molecule type" value="Genomic_DNA"/>
</dbReference>
<organism evidence="1 2">
    <name type="scientific">Acaulospora colombiana</name>
    <dbReference type="NCBI Taxonomy" id="27376"/>
    <lineage>
        <taxon>Eukaryota</taxon>
        <taxon>Fungi</taxon>
        <taxon>Fungi incertae sedis</taxon>
        <taxon>Mucoromycota</taxon>
        <taxon>Glomeromycotina</taxon>
        <taxon>Glomeromycetes</taxon>
        <taxon>Diversisporales</taxon>
        <taxon>Acaulosporaceae</taxon>
        <taxon>Acaulospora</taxon>
    </lineage>
</organism>
<feature type="non-terminal residue" evidence="1">
    <location>
        <position position="1"/>
    </location>
</feature>
<keyword evidence="2" id="KW-1185">Reference proteome</keyword>
<reference evidence="1" key="1">
    <citation type="submission" date="2021-06" db="EMBL/GenBank/DDBJ databases">
        <authorList>
            <person name="Kallberg Y."/>
            <person name="Tangrot J."/>
            <person name="Rosling A."/>
        </authorList>
    </citation>
    <scope>NUCLEOTIDE SEQUENCE</scope>
    <source>
        <strain evidence="1">CL356</strain>
    </source>
</reference>
<evidence type="ECO:0000313" key="2">
    <source>
        <dbReference type="Proteomes" id="UP000789525"/>
    </source>
</evidence>